<reference evidence="13" key="1">
    <citation type="journal article" date="2019" name="Int. J. Syst. Evol. Microbiol.">
        <title>The Global Catalogue of Microorganisms (GCM) 10K type strain sequencing project: providing services to taxonomists for standard genome sequencing and annotation.</title>
        <authorList>
            <consortium name="The Broad Institute Genomics Platform"/>
            <consortium name="The Broad Institute Genome Sequencing Center for Infectious Disease"/>
            <person name="Wu L."/>
            <person name="Ma J."/>
        </authorList>
    </citation>
    <scope>NUCLEOTIDE SEQUENCE [LARGE SCALE GENOMIC DNA]</scope>
    <source>
        <strain evidence="13">KCTC 22814</strain>
    </source>
</reference>
<keyword evidence="7" id="KW-0653">Protein transport</keyword>
<feature type="domain" description="TonB C-terminal" evidence="11">
    <location>
        <begin position="237"/>
        <end position="328"/>
    </location>
</feature>
<evidence type="ECO:0000256" key="1">
    <source>
        <dbReference type="ARBA" id="ARBA00004383"/>
    </source>
</evidence>
<keyword evidence="9" id="KW-0472">Membrane</keyword>
<feature type="signal peptide" evidence="10">
    <location>
        <begin position="1"/>
        <end position="22"/>
    </location>
</feature>
<evidence type="ECO:0000256" key="5">
    <source>
        <dbReference type="ARBA" id="ARBA00022519"/>
    </source>
</evidence>
<evidence type="ECO:0000259" key="11">
    <source>
        <dbReference type="PROSITE" id="PS52015"/>
    </source>
</evidence>
<dbReference type="PANTHER" id="PTHR33446:SF2">
    <property type="entry name" value="PROTEIN TONB"/>
    <property type="match status" value="1"/>
</dbReference>
<dbReference type="SUPFAM" id="SSF74653">
    <property type="entry name" value="TolA/TonB C-terminal domain"/>
    <property type="match status" value="1"/>
</dbReference>
<evidence type="ECO:0000256" key="2">
    <source>
        <dbReference type="ARBA" id="ARBA00006555"/>
    </source>
</evidence>
<dbReference type="RefSeq" id="WP_320185773.1">
    <property type="nucleotide sequence ID" value="NZ_CP138332.1"/>
</dbReference>
<dbReference type="EMBL" id="JBHUPB010000008">
    <property type="protein sequence ID" value="MFD2968239.1"/>
    <property type="molecule type" value="Genomic_DNA"/>
</dbReference>
<evidence type="ECO:0000256" key="7">
    <source>
        <dbReference type="ARBA" id="ARBA00022927"/>
    </source>
</evidence>
<dbReference type="InterPro" id="IPR051045">
    <property type="entry name" value="TonB-dependent_transducer"/>
</dbReference>
<keyword evidence="3" id="KW-0813">Transport</keyword>
<dbReference type="InterPro" id="IPR037682">
    <property type="entry name" value="TonB_C"/>
</dbReference>
<dbReference type="Gene3D" id="3.90.930.1">
    <property type="match status" value="1"/>
</dbReference>
<dbReference type="NCBIfam" id="TIGR01352">
    <property type="entry name" value="tonB_Cterm"/>
    <property type="match status" value="1"/>
</dbReference>
<keyword evidence="13" id="KW-1185">Reference proteome</keyword>
<organism evidence="12 13">
    <name type="scientific">Sphingobacterium bambusae</name>
    <dbReference type="NCBI Taxonomy" id="662858"/>
    <lineage>
        <taxon>Bacteria</taxon>
        <taxon>Pseudomonadati</taxon>
        <taxon>Bacteroidota</taxon>
        <taxon>Sphingobacteriia</taxon>
        <taxon>Sphingobacteriales</taxon>
        <taxon>Sphingobacteriaceae</taxon>
        <taxon>Sphingobacterium</taxon>
    </lineage>
</organism>
<comment type="subcellular location">
    <subcellularLocation>
        <location evidence="1">Cell inner membrane</location>
        <topology evidence="1">Single-pass membrane protein</topology>
        <orientation evidence="1">Periplasmic side</orientation>
    </subcellularLocation>
</comment>
<accession>A0ABW6BID2</accession>
<keyword evidence="6" id="KW-0812">Transmembrane</keyword>
<evidence type="ECO:0000256" key="3">
    <source>
        <dbReference type="ARBA" id="ARBA00022448"/>
    </source>
</evidence>
<dbReference type="PANTHER" id="PTHR33446">
    <property type="entry name" value="PROTEIN TONB-RELATED"/>
    <property type="match status" value="1"/>
</dbReference>
<evidence type="ECO:0000256" key="9">
    <source>
        <dbReference type="ARBA" id="ARBA00023136"/>
    </source>
</evidence>
<dbReference type="Gene3D" id="3.30.1150.10">
    <property type="match status" value="1"/>
</dbReference>
<feature type="chain" id="PRO_5046244528" evidence="10">
    <location>
        <begin position="23"/>
        <end position="328"/>
    </location>
</feature>
<sequence>MKNLFYLFALVLLFNVSLFGQTKQVSYHDVDGELVETSEQSYFYRIISIDEQYPDLRKYQEYYTKDDRLKLDTRLTSGMNTMSRIGECRTYYPNGQLQEKLRYNENHMLIDTAFSYYANGILYAQKFYTGQTEILNDLDTREVDTKYILVQDSLGKIVVTQGNGILPIYDLNKMELLEQGKLSDHKKNGEWSGKANKQTFVETWKEDRLISGITKDSLGVETKYDEQNFAIAPEYPGGTKALRMFVANNYRYPPAAIDNGVSGTIQIEFIVERNGKMTNFKVRNDLGHGTGQAAINAISKAKKQWTPGVQRGIPVRVAYALPITLNLM</sequence>
<evidence type="ECO:0000256" key="8">
    <source>
        <dbReference type="ARBA" id="ARBA00022989"/>
    </source>
</evidence>
<dbReference type="Pfam" id="PF03544">
    <property type="entry name" value="TonB_C"/>
    <property type="match status" value="1"/>
</dbReference>
<name>A0ABW6BID2_9SPHI</name>
<evidence type="ECO:0000313" key="12">
    <source>
        <dbReference type="EMBL" id="MFD2968239.1"/>
    </source>
</evidence>
<dbReference type="Proteomes" id="UP001597525">
    <property type="component" value="Unassembled WGS sequence"/>
</dbReference>
<proteinExistence type="inferred from homology"/>
<evidence type="ECO:0000256" key="4">
    <source>
        <dbReference type="ARBA" id="ARBA00022475"/>
    </source>
</evidence>
<comment type="similarity">
    <text evidence="2">Belongs to the TonB family.</text>
</comment>
<evidence type="ECO:0000256" key="10">
    <source>
        <dbReference type="SAM" id="SignalP"/>
    </source>
</evidence>
<keyword evidence="8" id="KW-1133">Transmembrane helix</keyword>
<protein>
    <submittedName>
        <fullName evidence="12">Energy transducer TonB</fullName>
    </submittedName>
</protein>
<keyword evidence="4" id="KW-1003">Cell membrane</keyword>
<keyword evidence="10" id="KW-0732">Signal</keyword>
<gene>
    <name evidence="12" type="ORF">ACFS7Y_12640</name>
</gene>
<evidence type="ECO:0000313" key="13">
    <source>
        <dbReference type="Proteomes" id="UP001597525"/>
    </source>
</evidence>
<evidence type="ECO:0000256" key="6">
    <source>
        <dbReference type="ARBA" id="ARBA00022692"/>
    </source>
</evidence>
<keyword evidence="5" id="KW-0997">Cell inner membrane</keyword>
<dbReference type="InterPro" id="IPR006260">
    <property type="entry name" value="TonB/TolA_C"/>
</dbReference>
<dbReference type="PROSITE" id="PS52015">
    <property type="entry name" value="TONB_CTD"/>
    <property type="match status" value="1"/>
</dbReference>
<comment type="caution">
    <text evidence="12">The sequence shown here is derived from an EMBL/GenBank/DDBJ whole genome shotgun (WGS) entry which is preliminary data.</text>
</comment>